<feature type="compositionally biased region" description="Basic and acidic residues" evidence="1">
    <location>
        <begin position="139"/>
        <end position="148"/>
    </location>
</feature>
<evidence type="ECO:0000313" key="3">
    <source>
        <dbReference type="EMBL" id="QNF34186.1"/>
    </source>
</evidence>
<sequence>MKKLFKTPVLGYALAFGLAATQLSCSSDTKNTSTETITSTPTEGETAYTDFRNYVSTLDSSTIATMDTASNSWKDQRTLYREKTAHLDQYRNDFDANRQQEIDQLKTRYDSYWGTNQSGGTVGDKVDNTIADVQATGEKVGDKVERGAHKAGQAAKETGKDAKATANNVASRVGTAAENTAEDAKETGSKVGSKVGTAAKNTAQDVAQTGEKVGNKVGTAAKNTVKDVGEAGSKVGHAAKETGKDVKEGVVKGAKAVGKTADKAGEKVKDAFDGKKENE</sequence>
<protein>
    <submittedName>
        <fullName evidence="3">Uncharacterized protein</fullName>
    </submittedName>
</protein>
<evidence type="ECO:0000313" key="4">
    <source>
        <dbReference type="Proteomes" id="UP000515237"/>
    </source>
</evidence>
<gene>
    <name evidence="3" type="ORF">HUW51_16190</name>
</gene>
<evidence type="ECO:0000256" key="1">
    <source>
        <dbReference type="SAM" id="MobiDB-lite"/>
    </source>
</evidence>
<evidence type="ECO:0000256" key="2">
    <source>
        <dbReference type="SAM" id="SignalP"/>
    </source>
</evidence>
<keyword evidence="2" id="KW-0732">Signal</keyword>
<feature type="signal peptide" evidence="2">
    <location>
        <begin position="1"/>
        <end position="21"/>
    </location>
</feature>
<dbReference type="Proteomes" id="UP000515237">
    <property type="component" value="Chromosome"/>
</dbReference>
<feature type="region of interest" description="Disordered" evidence="1">
    <location>
        <begin position="258"/>
        <end position="279"/>
    </location>
</feature>
<name>A0A7G7GAK2_9BACT</name>
<dbReference type="Gene3D" id="1.20.120.20">
    <property type="entry name" value="Apolipoprotein"/>
    <property type="match status" value="1"/>
</dbReference>
<feature type="chain" id="PRO_5028886624" evidence="2">
    <location>
        <begin position="22"/>
        <end position="279"/>
    </location>
</feature>
<reference evidence="3 4" key="1">
    <citation type="journal article" date="2018" name="Int. J. Syst. Evol. Microbiol.">
        <title>Adhaeribacter swui sp. nov., isolated from wet mud.</title>
        <authorList>
            <person name="Kim D.U."/>
            <person name="Kim K.W."/>
            <person name="Kang M.S."/>
            <person name="Kim J.Y."/>
            <person name="Jang J.H."/>
            <person name="Kim M.K."/>
        </authorList>
    </citation>
    <scope>NUCLEOTIDE SEQUENCE [LARGE SCALE GENOMIC DNA]</scope>
    <source>
        <strain evidence="3 4">KCTC 52873</strain>
    </source>
</reference>
<dbReference type="AlphaFoldDB" id="A0A7G7GAK2"/>
<keyword evidence="4" id="KW-1185">Reference proteome</keyword>
<proteinExistence type="predicted"/>
<dbReference type="RefSeq" id="WP_185270667.1">
    <property type="nucleotide sequence ID" value="NZ_CP055156.1"/>
</dbReference>
<accession>A0A7G7GAK2</accession>
<dbReference type="KEGG" id="aswu:HUW51_16190"/>
<feature type="compositionally biased region" description="Basic and acidic residues" evidence="1">
    <location>
        <begin position="260"/>
        <end position="279"/>
    </location>
</feature>
<dbReference type="EMBL" id="CP055156">
    <property type="protein sequence ID" value="QNF34186.1"/>
    <property type="molecule type" value="Genomic_DNA"/>
</dbReference>
<organism evidence="3 4">
    <name type="scientific">Adhaeribacter swui</name>
    <dbReference type="NCBI Taxonomy" id="2086471"/>
    <lineage>
        <taxon>Bacteria</taxon>
        <taxon>Pseudomonadati</taxon>
        <taxon>Bacteroidota</taxon>
        <taxon>Cytophagia</taxon>
        <taxon>Cytophagales</taxon>
        <taxon>Hymenobacteraceae</taxon>
        <taxon>Adhaeribacter</taxon>
    </lineage>
</organism>
<feature type="region of interest" description="Disordered" evidence="1">
    <location>
        <begin position="138"/>
        <end position="211"/>
    </location>
</feature>